<proteinExistence type="predicted"/>
<evidence type="ECO:0000256" key="1">
    <source>
        <dbReference type="SAM" id="Phobius"/>
    </source>
</evidence>
<gene>
    <name evidence="2" type="ORF">D9613_012542</name>
</gene>
<comment type="caution">
    <text evidence="2">The sequence shown here is derived from an EMBL/GenBank/DDBJ whole genome shotgun (WGS) entry which is preliminary data.</text>
</comment>
<name>A0A8H4VN21_9AGAR</name>
<keyword evidence="1" id="KW-0812">Transmembrane</keyword>
<accession>A0A8H4VN21</accession>
<dbReference type="EMBL" id="JAACJL010000034">
    <property type="protein sequence ID" value="KAF4615642.1"/>
    <property type="molecule type" value="Genomic_DNA"/>
</dbReference>
<sequence length="347" mass="38701">MSVSYHLQCRLSEQRQENTVIGNPLAKATIATGVLSLSTLFYSQTLYMKKTRHSAIVLLKLRYNRILINHRDHSQASARQTFPYTISHFAIPDSNTLRSAFSTGLASLEHRYRTLSDHASCMYDRSSLLCQMWLHMSSTTFSKYLLAIRRSGSAGEETPQEGKRKKTVLWASAALPCAVRLLLTLLGGSHEKWDSKCAACKAALLATAWQNLLPRWSASLRSPSRSTAVRLCIAHTLRAFSFTLSSPLFASGYGPHPSSPSAHTLPSGVTGNFTHGPPAVTHSTLELWKRPGRDNAVTVWCCLTYIDRLIQVIRPLDADPKLGIDYWEEREPESMGFLIADRARHTT</sequence>
<keyword evidence="1" id="KW-0472">Membrane</keyword>
<keyword evidence="3" id="KW-1185">Reference proteome</keyword>
<keyword evidence="1" id="KW-1133">Transmembrane helix</keyword>
<dbReference type="AlphaFoldDB" id="A0A8H4VN21"/>
<feature type="transmembrane region" description="Helical" evidence="1">
    <location>
        <begin position="20"/>
        <end position="42"/>
    </location>
</feature>
<dbReference type="Proteomes" id="UP000521872">
    <property type="component" value="Unassembled WGS sequence"/>
</dbReference>
<organism evidence="2 3">
    <name type="scientific">Agrocybe pediades</name>
    <dbReference type="NCBI Taxonomy" id="84607"/>
    <lineage>
        <taxon>Eukaryota</taxon>
        <taxon>Fungi</taxon>
        <taxon>Dikarya</taxon>
        <taxon>Basidiomycota</taxon>
        <taxon>Agaricomycotina</taxon>
        <taxon>Agaricomycetes</taxon>
        <taxon>Agaricomycetidae</taxon>
        <taxon>Agaricales</taxon>
        <taxon>Agaricineae</taxon>
        <taxon>Strophariaceae</taxon>
        <taxon>Agrocybe</taxon>
    </lineage>
</organism>
<protein>
    <submittedName>
        <fullName evidence="2">Uncharacterized protein</fullName>
    </submittedName>
</protein>
<evidence type="ECO:0000313" key="3">
    <source>
        <dbReference type="Proteomes" id="UP000521872"/>
    </source>
</evidence>
<evidence type="ECO:0000313" key="2">
    <source>
        <dbReference type="EMBL" id="KAF4615642.1"/>
    </source>
</evidence>
<reference evidence="2 3" key="1">
    <citation type="submission" date="2019-12" db="EMBL/GenBank/DDBJ databases">
        <authorList>
            <person name="Floudas D."/>
            <person name="Bentzer J."/>
            <person name="Ahren D."/>
            <person name="Johansson T."/>
            <person name="Persson P."/>
            <person name="Tunlid A."/>
        </authorList>
    </citation>
    <scope>NUCLEOTIDE SEQUENCE [LARGE SCALE GENOMIC DNA]</scope>
    <source>
        <strain evidence="2 3">CBS 102.39</strain>
    </source>
</reference>